<dbReference type="InterPro" id="IPR043502">
    <property type="entry name" value="DNA/RNA_pol_sf"/>
</dbReference>
<organism evidence="1">
    <name type="scientific">mine drainage metagenome</name>
    <dbReference type="NCBI Taxonomy" id="410659"/>
    <lineage>
        <taxon>unclassified sequences</taxon>
        <taxon>metagenomes</taxon>
        <taxon>ecological metagenomes</taxon>
    </lineage>
</organism>
<protein>
    <submittedName>
        <fullName evidence="1">DNA-directed DNA polymerase B</fullName>
    </submittedName>
</protein>
<evidence type="ECO:0000313" key="1">
    <source>
        <dbReference type="EMBL" id="EQD76776.1"/>
    </source>
</evidence>
<name>T1BUW7_9ZZZZ</name>
<reference evidence="1" key="1">
    <citation type="submission" date="2013-08" db="EMBL/GenBank/DDBJ databases">
        <authorList>
            <person name="Mendez C."/>
            <person name="Richter M."/>
            <person name="Ferrer M."/>
            <person name="Sanchez J."/>
        </authorList>
    </citation>
    <scope>NUCLEOTIDE SEQUENCE</scope>
</reference>
<keyword evidence="1" id="KW-0548">Nucleotidyltransferase</keyword>
<sequence length="500" mass="56476">MEEPAVFLRVFEQPKRERTRHEFRAERPNDRLMLVLDTETTTDTRQELRFGVAQVYADDCLTRTILFTGHVNETEARTISAWAHAHHAEFLPAERYVSEVFLPLTVDMRAVVVGFNLPFDLSRIAAGWEPKRKIVGKDAWTLWLLPRSNPRAAYTPRIRVQRVDSTKAFVGFTGTKGRWRKFRGAFVDLRTFVHALTGERRSLGSAGVAFGCSLKKTEADYHGPVTARYVDYCLNDVSLTWELYERCRGRYRDFELTEHPSRVYSPASLAKAALKARGIVPPTLPPELTGRLMAGFYGGKVECRVVGHEVPDVAVLDFTSQYPSLYCLLGAERFLTAKRIETHDTTEEVRAWTESLTVEDLLKPETWRDPRMWTLCEVEADGEVLPLRSTYSGSSTDAPTIGWNHVTTEAGVTLPYMLPDLLAARLLGEKVPRIVGATTFEPKGQQSLRPFTILGTEVGPSDDLIRTLTEARIREKREKRPGWEARALGLKIVTNSGSYG</sequence>
<dbReference type="SUPFAM" id="SSF56672">
    <property type="entry name" value="DNA/RNA polymerases"/>
    <property type="match status" value="1"/>
</dbReference>
<dbReference type="InterPro" id="IPR012337">
    <property type="entry name" value="RNaseH-like_sf"/>
</dbReference>
<comment type="caution">
    <text evidence="1">The sequence shown here is derived from an EMBL/GenBank/DDBJ whole genome shotgun (WGS) entry which is preliminary data.</text>
</comment>
<feature type="non-terminal residue" evidence="1">
    <location>
        <position position="500"/>
    </location>
</feature>
<dbReference type="AlphaFoldDB" id="T1BUW7"/>
<accession>T1BUW7</accession>
<proteinExistence type="predicted"/>
<dbReference type="SUPFAM" id="SSF53098">
    <property type="entry name" value="Ribonuclease H-like"/>
    <property type="match status" value="1"/>
</dbReference>
<keyword evidence="1" id="KW-0808">Transferase</keyword>
<gene>
    <name evidence="1" type="ORF">B1B_01455</name>
</gene>
<keyword evidence="1" id="KW-0239">DNA-directed DNA polymerase</keyword>
<reference evidence="1" key="2">
    <citation type="journal article" date="2014" name="ISME J.">
        <title>Microbial stratification in low pH oxic and suboxic macroscopic growths along an acid mine drainage.</title>
        <authorList>
            <person name="Mendez-Garcia C."/>
            <person name="Mesa V."/>
            <person name="Sprenger R.R."/>
            <person name="Richter M."/>
            <person name="Diez M.S."/>
            <person name="Solano J."/>
            <person name="Bargiela R."/>
            <person name="Golyshina O.V."/>
            <person name="Manteca A."/>
            <person name="Ramos J.L."/>
            <person name="Gallego J.R."/>
            <person name="Llorente I."/>
            <person name="Martins Dos Santos V.A."/>
            <person name="Jensen O.N."/>
            <person name="Pelaez A.I."/>
            <person name="Sanchez J."/>
            <person name="Ferrer M."/>
        </authorList>
    </citation>
    <scope>NUCLEOTIDE SEQUENCE</scope>
</reference>
<dbReference type="EMBL" id="AUZY01000982">
    <property type="protein sequence ID" value="EQD76776.1"/>
    <property type="molecule type" value="Genomic_DNA"/>
</dbReference>
<dbReference type="GO" id="GO:0003887">
    <property type="term" value="F:DNA-directed DNA polymerase activity"/>
    <property type="evidence" value="ECO:0007669"/>
    <property type="project" value="UniProtKB-KW"/>
</dbReference>